<dbReference type="RefSeq" id="WP_166292792.1">
    <property type="nucleotide sequence ID" value="NZ_CP049863.1"/>
</dbReference>
<evidence type="ECO:0000256" key="5">
    <source>
        <dbReference type="ARBA" id="ARBA00023163"/>
    </source>
</evidence>
<dbReference type="SUPFAM" id="SSF88659">
    <property type="entry name" value="Sigma3 and sigma4 domains of RNA polymerase sigma factors"/>
    <property type="match status" value="1"/>
</dbReference>
<dbReference type="PANTHER" id="PTHR43133:SF8">
    <property type="entry name" value="RNA POLYMERASE SIGMA FACTOR HI_1459-RELATED"/>
    <property type="match status" value="1"/>
</dbReference>
<dbReference type="PANTHER" id="PTHR43133">
    <property type="entry name" value="RNA POLYMERASE ECF-TYPE SIGMA FACTO"/>
    <property type="match status" value="1"/>
</dbReference>
<evidence type="ECO:0000259" key="7">
    <source>
        <dbReference type="Pfam" id="PF08281"/>
    </source>
</evidence>
<name>A0A6G7XIN2_9MICO</name>
<reference evidence="8 9" key="1">
    <citation type="submission" date="2020-03" db="EMBL/GenBank/DDBJ databases">
        <title>Leucobacter sp. nov., isolated from beetles.</title>
        <authorList>
            <person name="Hyun D.-W."/>
            <person name="Bae J.-W."/>
        </authorList>
    </citation>
    <scope>NUCLEOTIDE SEQUENCE [LARGE SCALE GENOMIC DNA]</scope>
    <source>
        <strain evidence="8 9">HDW9C</strain>
    </source>
</reference>
<sequence>MTAIAARSSADQNDSPSVSSWQEIDFNKIVAELLPQLTGYFLRRLGNADDAADAAADVLIVIVRKRDQLQWDAESLRQYGFGVARKVLSRSRRGKIRHTELAEKLRREMIVATPVDPDPHPDLASALAKLSEKDRELLLLVAWEGLPVAEAGAVLRLKPDAARQRYSRLRARLRAELV</sequence>
<evidence type="ECO:0000259" key="6">
    <source>
        <dbReference type="Pfam" id="PF04542"/>
    </source>
</evidence>
<keyword evidence="3" id="KW-0731">Sigma factor</keyword>
<dbReference type="Proteomes" id="UP000502677">
    <property type="component" value="Chromosome"/>
</dbReference>
<feature type="domain" description="RNA polymerase sigma-70 region 2" evidence="6">
    <location>
        <begin position="30"/>
        <end position="94"/>
    </location>
</feature>
<gene>
    <name evidence="8" type="ORF">G7068_15520</name>
</gene>
<dbReference type="InterPro" id="IPR007627">
    <property type="entry name" value="RNA_pol_sigma70_r2"/>
</dbReference>
<dbReference type="GO" id="GO:0016987">
    <property type="term" value="F:sigma factor activity"/>
    <property type="evidence" value="ECO:0007669"/>
    <property type="project" value="UniProtKB-KW"/>
</dbReference>
<dbReference type="InterPro" id="IPR013249">
    <property type="entry name" value="RNA_pol_sigma70_r4_t2"/>
</dbReference>
<proteinExistence type="inferred from homology"/>
<dbReference type="Gene3D" id="1.10.1740.10">
    <property type="match status" value="1"/>
</dbReference>
<evidence type="ECO:0000256" key="3">
    <source>
        <dbReference type="ARBA" id="ARBA00023082"/>
    </source>
</evidence>
<dbReference type="Pfam" id="PF08281">
    <property type="entry name" value="Sigma70_r4_2"/>
    <property type="match status" value="1"/>
</dbReference>
<keyword evidence="9" id="KW-1185">Reference proteome</keyword>
<dbReference type="InterPro" id="IPR013325">
    <property type="entry name" value="RNA_pol_sigma_r2"/>
</dbReference>
<dbReference type="Pfam" id="PF04542">
    <property type="entry name" value="Sigma70_r2"/>
    <property type="match status" value="1"/>
</dbReference>
<evidence type="ECO:0000256" key="2">
    <source>
        <dbReference type="ARBA" id="ARBA00023015"/>
    </source>
</evidence>
<protein>
    <submittedName>
        <fullName evidence="8">Sigma-70 family RNA polymerase sigma factor</fullName>
    </submittedName>
</protein>
<evidence type="ECO:0000256" key="4">
    <source>
        <dbReference type="ARBA" id="ARBA00023125"/>
    </source>
</evidence>
<keyword evidence="5" id="KW-0804">Transcription</keyword>
<dbReference type="GO" id="GO:0006352">
    <property type="term" value="P:DNA-templated transcription initiation"/>
    <property type="evidence" value="ECO:0007669"/>
    <property type="project" value="InterPro"/>
</dbReference>
<comment type="similarity">
    <text evidence="1">Belongs to the sigma-70 factor family. ECF subfamily.</text>
</comment>
<dbReference type="InterPro" id="IPR039425">
    <property type="entry name" value="RNA_pol_sigma-70-like"/>
</dbReference>
<organism evidence="8 9">
    <name type="scientific">Leucobacter viscericola</name>
    <dbReference type="NCBI Taxonomy" id="2714935"/>
    <lineage>
        <taxon>Bacteria</taxon>
        <taxon>Bacillati</taxon>
        <taxon>Actinomycetota</taxon>
        <taxon>Actinomycetes</taxon>
        <taxon>Micrococcales</taxon>
        <taxon>Microbacteriaceae</taxon>
        <taxon>Leucobacter</taxon>
    </lineage>
</organism>
<evidence type="ECO:0000256" key="1">
    <source>
        <dbReference type="ARBA" id="ARBA00010641"/>
    </source>
</evidence>
<evidence type="ECO:0000313" key="9">
    <source>
        <dbReference type="Proteomes" id="UP000502677"/>
    </source>
</evidence>
<dbReference type="GO" id="GO:0003677">
    <property type="term" value="F:DNA binding"/>
    <property type="evidence" value="ECO:0007669"/>
    <property type="project" value="UniProtKB-KW"/>
</dbReference>
<dbReference type="Gene3D" id="1.10.10.10">
    <property type="entry name" value="Winged helix-like DNA-binding domain superfamily/Winged helix DNA-binding domain"/>
    <property type="match status" value="1"/>
</dbReference>
<dbReference type="KEGG" id="lvi:G7068_15520"/>
<dbReference type="NCBIfam" id="TIGR02937">
    <property type="entry name" value="sigma70-ECF"/>
    <property type="match status" value="1"/>
</dbReference>
<accession>A0A6G7XIN2</accession>
<dbReference type="InterPro" id="IPR036388">
    <property type="entry name" value="WH-like_DNA-bd_sf"/>
</dbReference>
<dbReference type="EMBL" id="CP049863">
    <property type="protein sequence ID" value="QIK64460.1"/>
    <property type="molecule type" value="Genomic_DNA"/>
</dbReference>
<dbReference type="AlphaFoldDB" id="A0A6G7XIN2"/>
<feature type="domain" description="RNA polymerase sigma factor 70 region 4 type 2" evidence="7">
    <location>
        <begin position="123"/>
        <end position="173"/>
    </location>
</feature>
<keyword evidence="2" id="KW-0805">Transcription regulation</keyword>
<keyword evidence="4" id="KW-0238">DNA-binding</keyword>
<dbReference type="InterPro" id="IPR013324">
    <property type="entry name" value="RNA_pol_sigma_r3/r4-like"/>
</dbReference>
<evidence type="ECO:0000313" key="8">
    <source>
        <dbReference type="EMBL" id="QIK64460.1"/>
    </source>
</evidence>
<dbReference type="InterPro" id="IPR014284">
    <property type="entry name" value="RNA_pol_sigma-70_dom"/>
</dbReference>
<dbReference type="SUPFAM" id="SSF88946">
    <property type="entry name" value="Sigma2 domain of RNA polymerase sigma factors"/>
    <property type="match status" value="1"/>
</dbReference>